<keyword evidence="2" id="KW-0732">Signal</keyword>
<gene>
    <name evidence="3" type="ORF">TWF730_004901</name>
</gene>
<protein>
    <submittedName>
        <fullName evidence="3">Uncharacterized protein</fullName>
    </submittedName>
</protein>
<dbReference type="PANTHER" id="PTHR36578">
    <property type="entry name" value="CHROMOSOME 15, WHOLE GENOME SHOTGUN SEQUENCE"/>
    <property type="match status" value="1"/>
</dbReference>
<evidence type="ECO:0000313" key="3">
    <source>
        <dbReference type="EMBL" id="KAK6361157.1"/>
    </source>
</evidence>
<evidence type="ECO:0000256" key="1">
    <source>
        <dbReference type="SAM" id="MobiDB-lite"/>
    </source>
</evidence>
<dbReference type="AlphaFoldDB" id="A0AAV9VJZ8"/>
<comment type="caution">
    <text evidence="3">The sequence shown here is derived from an EMBL/GenBank/DDBJ whole genome shotgun (WGS) entry which is preliminary data.</text>
</comment>
<name>A0AAV9VJZ8_9PEZI</name>
<proteinExistence type="predicted"/>
<evidence type="ECO:0000256" key="2">
    <source>
        <dbReference type="SAM" id="SignalP"/>
    </source>
</evidence>
<accession>A0AAV9VJZ8</accession>
<evidence type="ECO:0000313" key="4">
    <source>
        <dbReference type="Proteomes" id="UP001373714"/>
    </source>
</evidence>
<dbReference type="EMBL" id="JAVHNS010000002">
    <property type="protein sequence ID" value="KAK6361157.1"/>
    <property type="molecule type" value="Genomic_DNA"/>
</dbReference>
<dbReference type="PANTHER" id="PTHR36578:SF1">
    <property type="entry name" value="APPLE DOMAIN-CONTAINING PROTEIN"/>
    <property type="match status" value="1"/>
</dbReference>
<sequence>MKGVKVLTIVAFLYFGAVLGIPAARPQELSGDFFDGLPEIQPTGAPLGTETSGPSIERSAIVDAVVAQATAADAPGADPALEIPSESTEPGRLRKRSPSSNIVTANGYYLVFSGLNGATQASSYLTFRSIPVYDTSLCAAKCNTMSGCIRSTSSSATNTGQWRNGFHVTINNSNGYAKYEPYHPVDGFTVETLAGAINGKRLTPVGPDPYMGYTSIEASDPSICAIACEKKTAYNSRHISSQGSYRSCNFFNFYHLYKNGEGYRTICSFYLIPFDSPYATNHGYSSHGDVYTIAESYGYTRITQQGNGGIVTP</sequence>
<feature type="region of interest" description="Disordered" evidence="1">
    <location>
        <begin position="76"/>
        <end position="97"/>
    </location>
</feature>
<dbReference type="Proteomes" id="UP001373714">
    <property type="component" value="Unassembled WGS sequence"/>
</dbReference>
<feature type="signal peptide" evidence="2">
    <location>
        <begin position="1"/>
        <end position="20"/>
    </location>
</feature>
<keyword evidence="4" id="KW-1185">Reference proteome</keyword>
<feature type="chain" id="PRO_5043922899" evidence="2">
    <location>
        <begin position="21"/>
        <end position="313"/>
    </location>
</feature>
<organism evidence="3 4">
    <name type="scientific">Orbilia blumenaviensis</name>
    <dbReference type="NCBI Taxonomy" id="1796055"/>
    <lineage>
        <taxon>Eukaryota</taxon>
        <taxon>Fungi</taxon>
        <taxon>Dikarya</taxon>
        <taxon>Ascomycota</taxon>
        <taxon>Pezizomycotina</taxon>
        <taxon>Orbiliomycetes</taxon>
        <taxon>Orbiliales</taxon>
        <taxon>Orbiliaceae</taxon>
        <taxon>Orbilia</taxon>
    </lineage>
</organism>
<reference evidence="3 4" key="1">
    <citation type="submission" date="2019-10" db="EMBL/GenBank/DDBJ databases">
        <authorList>
            <person name="Palmer J.M."/>
        </authorList>
    </citation>
    <scope>NUCLEOTIDE SEQUENCE [LARGE SCALE GENOMIC DNA]</scope>
    <source>
        <strain evidence="3 4">TWF730</strain>
    </source>
</reference>